<evidence type="ECO:0000313" key="2">
    <source>
        <dbReference type="EMBL" id="MDI9865415.1"/>
    </source>
</evidence>
<feature type="domain" description="Enoyl reductase (ER)" evidence="1">
    <location>
        <begin position="19"/>
        <end position="327"/>
    </location>
</feature>
<dbReference type="PANTHER" id="PTHR43677">
    <property type="entry name" value="SHORT-CHAIN DEHYDROGENASE/REDUCTASE"/>
    <property type="match status" value="1"/>
</dbReference>
<dbReference type="PANTHER" id="PTHR43677:SF1">
    <property type="entry name" value="ACRYLYL-COA REDUCTASE ACUI-RELATED"/>
    <property type="match status" value="1"/>
</dbReference>
<dbReference type="Pfam" id="PF00107">
    <property type="entry name" value="ADH_zinc_N"/>
    <property type="match status" value="1"/>
</dbReference>
<dbReference type="Gene3D" id="3.40.50.720">
    <property type="entry name" value="NAD(P)-binding Rossmann-like Domain"/>
    <property type="match status" value="1"/>
</dbReference>
<dbReference type="SMART" id="SM00829">
    <property type="entry name" value="PKS_ER"/>
    <property type="match status" value="1"/>
</dbReference>
<dbReference type="NCBIfam" id="TIGR02823">
    <property type="entry name" value="oxido_YhdH"/>
    <property type="match status" value="1"/>
</dbReference>
<dbReference type="RefSeq" id="WP_283370407.1">
    <property type="nucleotide sequence ID" value="NZ_JASHID010000009.1"/>
</dbReference>
<gene>
    <name evidence="2" type="ORF">QM480_13825</name>
</gene>
<keyword evidence="3" id="KW-1185">Reference proteome</keyword>
<dbReference type="InterPro" id="IPR013154">
    <property type="entry name" value="ADH-like_N"/>
</dbReference>
<dbReference type="SUPFAM" id="SSF50129">
    <property type="entry name" value="GroES-like"/>
    <property type="match status" value="1"/>
</dbReference>
<dbReference type="Gene3D" id="3.90.180.10">
    <property type="entry name" value="Medium-chain alcohol dehydrogenases, catalytic domain"/>
    <property type="match status" value="1"/>
</dbReference>
<evidence type="ECO:0000259" key="1">
    <source>
        <dbReference type="SMART" id="SM00829"/>
    </source>
</evidence>
<organism evidence="2 3">
    <name type="scientific">Flectobacillus longus</name>
    <dbReference type="NCBI Taxonomy" id="2984207"/>
    <lineage>
        <taxon>Bacteria</taxon>
        <taxon>Pseudomonadati</taxon>
        <taxon>Bacteroidota</taxon>
        <taxon>Cytophagia</taxon>
        <taxon>Cytophagales</taxon>
        <taxon>Flectobacillaceae</taxon>
        <taxon>Flectobacillus</taxon>
    </lineage>
</organism>
<proteinExistence type="predicted"/>
<protein>
    <submittedName>
        <fullName evidence="2">YhdH/YhfP family quinone oxidoreductase</fullName>
    </submittedName>
</protein>
<dbReference type="CDD" id="cd05280">
    <property type="entry name" value="MDR_yhdh_yhfp"/>
    <property type="match status" value="1"/>
</dbReference>
<dbReference type="InterPro" id="IPR051397">
    <property type="entry name" value="Zn-ADH-like_protein"/>
</dbReference>
<dbReference type="Pfam" id="PF08240">
    <property type="entry name" value="ADH_N"/>
    <property type="match status" value="1"/>
</dbReference>
<dbReference type="EMBL" id="JASHID010000009">
    <property type="protein sequence ID" value="MDI9865415.1"/>
    <property type="molecule type" value="Genomic_DNA"/>
</dbReference>
<sequence length="331" mass="34905">MSQFKALVVSENAEKQYVRTITQRNIEDLPAGEVLIKVHYSTLNYKDALSSIGNKGVTRNYPHTPGIDASGVVVESTDANFSIGQEVLVTSYDLGMNTSGALAEYIRVPAKWVIALPAGLSLSEAMILGTAGLTAGLCIDALLKYGVSPEKGKIIVTGSTGGVGILSVAILAKLGFEVVAVTGKPEAAELLQRLGATEIISRESLNDTSGRPMLKSIYAGAVDTVGGNILATILKSLHYGGAAAACGLVASPDLPTSVFPFILRGNALLGIDSAECPMSKRLEIWQHLASDWKLDNLDLISHEIGLEEVPAKLDLMLEGKSFGKSLVKIID</sequence>
<dbReference type="InterPro" id="IPR020843">
    <property type="entry name" value="ER"/>
</dbReference>
<dbReference type="InterPro" id="IPR011032">
    <property type="entry name" value="GroES-like_sf"/>
</dbReference>
<name>A0ABT6YP93_9BACT</name>
<comment type="caution">
    <text evidence="2">The sequence shown here is derived from an EMBL/GenBank/DDBJ whole genome shotgun (WGS) entry which is preliminary data.</text>
</comment>
<dbReference type="SUPFAM" id="SSF51735">
    <property type="entry name" value="NAD(P)-binding Rossmann-fold domains"/>
    <property type="match status" value="1"/>
</dbReference>
<dbReference type="InterPro" id="IPR013149">
    <property type="entry name" value="ADH-like_C"/>
</dbReference>
<dbReference type="InterPro" id="IPR014188">
    <property type="entry name" value="Acrylyl-CoA_reductase_AcuI"/>
</dbReference>
<accession>A0ABT6YP93</accession>
<dbReference type="Proteomes" id="UP001236569">
    <property type="component" value="Unassembled WGS sequence"/>
</dbReference>
<reference evidence="2 3" key="1">
    <citation type="submission" date="2023-05" db="EMBL/GenBank/DDBJ databases">
        <title>Novel species of genus Flectobacillus isolated from stream in China.</title>
        <authorList>
            <person name="Lu H."/>
        </authorList>
    </citation>
    <scope>NUCLEOTIDE SEQUENCE [LARGE SCALE GENOMIC DNA]</scope>
    <source>
        <strain evidence="2 3">DC10W</strain>
    </source>
</reference>
<evidence type="ECO:0000313" key="3">
    <source>
        <dbReference type="Proteomes" id="UP001236569"/>
    </source>
</evidence>
<dbReference type="InterPro" id="IPR036291">
    <property type="entry name" value="NAD(P)-bd_dom_sf"/>
</dbReference>